<reference evidence="2 3" key="1">
    <citation type="submission" date="2019-02" db="EMBL/GenBank/DDBJ databases">
        <authorList>
            <person name="Fomenkov A."/>
            <person name="Dubinina G."/>
            <person name="Grabovich M."/>
            <person name="Vincze T."/>
            <person name="Roberts R.J."/>
        </authorList>
    </citation>
    <scope>NUCLEOTIDE SEQUENCE [LARGE SCALE GENOMIC DNA]</scope>
    <source>
        <strain evidence="2 3">P</strain>
    </source>
</reference>
<keyword evidence="3" id="KW-1185">Reference proteome</keyword>
<organism evidence="2 3">
    <name type="scientific">Thiospirochaeta perfilievii</name>
    <dbReference type="NCBI Taxonomy" id="252967"/>
    <lineage>
        <taxon>Bacteria</taxon>
        <taxon>Pseudomonadati</taxon>
        <taxon>Spirochaetota</taxon>
        <taxon>Spirochaetia</taxon>
        <taxon>Spirochaetales</taxon>
        <taxon>Spirochaetaceae</taxon>
        <taxon>Thiospirochaeta</taxon>
    </lineage>
</organism>
<name>A0A5C1Q8X1_9SPIO</name>
<dbReference type="EMBL" id="CP035807">
    <property type="protein sequence ID" value="QEN03500.1"/>
    <property type="molecule type" value="Genomic_DNA"/>
</dbReference>
<keyword evidence="1" id="KW-0812">Transmembrane</keyword>
<dbReference type="KEGG" id="sper:EW093_01865"/>
<reference evidence="2 3" key="2">
    <citation type="submission" date="2019-09" db="EMBL/GenBank/DDBJ databases">
        <title>Complete Genome Sequence and Methylome Analysis of free living Spirochaetas.</title>
        <authorList>
            <person name="Leshcheva N."/>
            <person name="Mikheeva N."/>
        </authorList>
    </citation>
    <scope>NUCLEOTIDE SEQUENCE [LARGE SCALE GENOMIC DNA]</scope>
    <source>
        <strain evidence="2 3">P</strain>
    </source>
</reference>
<dbReference type="Proteomes" id="UP000323824">
    <property type="component" value="Chromosome"/>
</dbReference>
<evidence type="ECO:0000313" key="2">
    <source>
        <dbReference type="EMBL" id="QEN03500.1"/>
    </source>
</evidence>
<keyword evidence="1" id="KW-0472">Membrane</keyword>
<evidence type="ECO:0000313" key="3">
    <source>
        <dbReference type="Proteomes" id="UP000323824"/>
    </source>
</evidence>
<sequence length="163" mass="19148">MNEKKTINIGPVLLIVVLFIIILVSFIGRIRANNRLDFILNNNFDFVHVFIDTAGNVEKKIKIEQYSKDYNIITSSMNSVIFEPKKQKKVYDKIFFSFIKNDKSTHILIYYREDDLFLSGVVSYSGEFDLYPKGKSMYINDPDNKLRDLVDRLIHNKQLEQNQ</sequence>
<feature type="transmembrane region" description="Helical" evidence="1">
    <location>
        <begin position="6"/>
        <end position="27"/>
    </location>
</feature>
<dbReference type="RefSeq" id="WP_149566758.1">
    <property type="nucleotide sequence ID" value="NZ_CP035807.1"/>
</dbReference>
<dbReference type="AlphaFoldDB" id="A0A5C1Q8X1"/>
<keyword evidence="1" id="KW-1133">Transmembrane helix</keyword>
<accession>A0A5C1Q8X1</accession>
<protein>
    <submittedName>
        <fullName evidence="2">Uncharacterized protein</fullName>
    </submittedName>
</protein>
<evidence type="ECO:0000256" key="1">
    <source>
        <dbReference type="SAM" id="Phobius"/>
    </source>
</evidence>
<proteinExistence type="predicted"/>
<gene>
    <name evidence="2" type="ORF">EW093_01865</name>
</gene>